<dbReference type="GO" id="GO:0005509">
    <property type="term" value="F:calcium ion binding"/>
    <property type="evidence" value="ECO:0007669"/>
    <property type="project" value="InterPro"/>
</dbReference>
<dbReference type="AlphaFoldDB" id="A0A9P5MRQ2"/>
<evidence type="ECO:0000313" key="3">
    <source>
        <dbReference type="EMBL" id="KAF8476296.1"/>
    </source>
</evidence>
<dbReference type="SUPFAM" id="SSF47473">
    <property type="entry name" value="EF-hand"/>
    <property type="match status" value="1"/>
</dbReference>
<dbReference type="InterPro" id="IPR018247">
    <property type="entry name" value="EF_Hand_1_Ca_BS"/>
</dbReference>
<dbReference type="Proteomes" id="UP000759537">
    <property type="component" value="Unassembled WGS sequence"/>
</dbReference>
<accession>A0A9P5MRQ2</accession>
<comment type="caution">
    <text evidence="3">The sequence shown here is derived from an EMBL/GenBank/DDBJ whole genome shotgun (WGS) entry which is preliminary data.</text>
</comment>
<sequence>MAFYNTRTVQDQNDDGVIGFEEEWRQMFDSFDFDHNGTIDATELDSVMAHYRLNVSTHILDQIVMKYAGKLAMVTFQLAPKWIWITLSVYVLAYDGCVNCTKSAVQEGNQVPLYPFLDDFRHFPRPRPPDVPPHFALAA</sequence>
<reference evidence="3" key="1">
    <citation type="submission" date="2019-10" db="EMBL/GenBank/DDBJ databases">
        <authorList>
            <consortium name="DOE Joint Genome Institute"/>
            <person name="Kuo A."/>
            <person name="Miyauchi S."/>
            <person name="Kiss E."/>
            <person name="Drula E."/>
            <person name="Kohler A."/>
            <person name="Sanchez-Garcia M."/>
            <person name="Andreopoulos B."/>
            <person name="Barry K.W."/>
            <person name="Bonito G."/>
            <person name="Buee M."/>
            <person name="Carver A."/>
            <person name="Chen C."/>
            <person name="Cichocki N."/>
            <person name="Clum A."/>
            <person name="Culley D."/>
            <person name="Crous P.W."/>
            <person name="Fauchery L."/>
            <person name="Girlanda M."/>
            <person name="Hayes R."/>
            <person name="Keri Z."/>
            <person name="LaButti K."/>
            <person name="Lipzen A."/>
            <person name="Lombard V."/>
            <person name="Magnuson J."/>
            <person name="Maillard F."/>
            <person name="Morin E."/>
            <person name="Murat C."/>
            <person name="Nolan M."/>
            <person name="Ohm R."/>
            <person name="Pangilinan J."/>
            <person name="Pereira M."/>
            <person name="Perotto S."/>
            <person name="Peter M."/>
            <person name="Riley R."/>
            <person name="Sitrit Y."/>
            <person name="Stielow B."/>
            <person name="Szollosi G."/>
            <person name="Zifcakova L."/>
            <person name="Stursova M."/>
            <person name="Spatafora J.W."/>
            <person name="Tedersoo L."/>
            <person name="Vaario L.-M."/>
            <person name="Yamada A."/>
            <person name="Yan M."/>
            <person name="Wang P."/>
            <person name="Xu J."/>
            <person name="Bruns T."/>
            <person name="Baldrian P."/>
            <person name="Vilgalys R."/>
            <person name="Henrissat B."/>
            <person name="Grigoriev I.V."/>
            <person name="Hibbett D."/>
            <person name="Nagy L.G."/>
            <person name="Martin F.M."/>
        </authorList>
    </citation>
    <scope>NUCLEOTIDE SEQUENCE</scope>
    <source>
        <strain evidence="3">Prilba</strain>
    </source>
</reference>
<dbReference type="InterPro" id="IPR002048">
    <property type="entry name" value="EF_hand_dom"/>
</dbReference>
<dbReference type="PROSITE" id="PS50222">
    <property type="entry name" value="EF_HAND_2"/>
    <property type="match status" value="1"/>
</dbReference>
<dbReference type="InterPro" id="IPR011992">
    <property type="entry name" value="EF-hand-dom_pair"/>
</dbReference>
<name>A0A9P5MRQ2_9AGAM</name>
<keyword evidence="4" id="KW-1185">Reference proteome</keyword>
<dbReference type="OrthoDB" id="186625at2759"/>
<evidence type="ECO:0000313" key="4">
    <source>
        <dbReference type="Proteomes" id="UP000759537"/>
    </source>
</evidence>
<keyword evidence="1" id="KW-0106">Calcium</keyword>
<feature type="domain" description="EF-hand" evidence="2">
    <location>
        <begin position="19"/>
        <end position="54"/>
    </location>
</feature>
<dbReference type="SMART" id="SM00054">
    <property type="entry name" value="EFh"/>
    <property type="match status" value="1"/>
</dbReference>
<dbReference type="Gene3D" id="1.10.238.10">
    <property type="entry name" value="EF-hand"/>
    <property type="match status" value="1"/>
</dbReference>
<evidence type="ECO:0000256" key="1">
    <source>
        <dbReference type="ARBA" id="ARBA00022837"/>
    </source>
</evidence>
<protein>
    <recommendedName>
        <fullName evidence="2">EF-hand domain-containing protein</fullName>
    </recommendedName>
</protein>
<organism evidence="3 4">
    <name type="scientific">Russula ochroleuca</name>
    <dbReference type="NCBI Taxonomy" id="152965"/>
    <lineage>
        <taxon>Eukaryota</taxon>
        <taxon>Fungi</taxon>
        <taxon>Dikarya</taxon>
        <taxon>Basidiomycota</taxon>
        <taxon>Agaricomycotina</taxon>
        <taxon>Agaricomycetes</taxon>
        <taxon>Russulales</taxon>
        <taxon>Russulaceae</taxon>
        <taxon>Russula</taxon>
    </lineage>
</organism>
<dbReference type="EMBL" id="WHVB01000015">
    <property type="protein sequence ID" value="KAF8476296.1"/>
    <property type="molecule type" value="Genomic_DNA"/>
</dbReference>
<gene>
    <name evidence="3" type="ORF">DFH94DRAFT_683713</name>
</gene>
<evidence type="ECO:0000259" key="2">
    <source>
        <dbReference type="PROSITE" id="PS50222"/>
    </source>
</evidence>
<proteinExistence type="predicted"/>
<dbReference type="PROSITE" id="PS00018">
    <property type="entry name" value="EF_HAND_1"/>
    <property type="match status" value="1"/>
</dbReference>
<reference evidence="3" key="2">
    <citation type="journal article" date="2020" name="Nat. Commun.">
        <title>Large-scale genome sequencing of mycorrhizal fungi provides insights into the early evolution of symbiotic traits.</title>
        <authorList>
            <person name="Miyauchi S."/>
            <person name="Kiss E."/>
            <person name="Kuo A."/>
            <person name="Drula E."/>
            <person name="Kohler A."/>
            <person name="Sanchez-Garcia M."/>
            <person name="Morin E."/>
            <person name="Andreopoulos B."/>
            <person name="Barry K.W."/>
            <person name="Bonito G."/>
            <person name="Buee M."/>
            <person name="Carver A."/>
            <person name="Chen C."/>
            <person name="Cichocki N."/>
            <person name="Clum A."/>
            <person name="Culley D."/>
            <person name="Crous P.W."/>
            <person name="Fauchery L."/>
            <person name="Girlanda M."/>
            <person name="Hayes R.D."/>
            <person name="Keri Z."/>
            <person name="LaButti K."/>
            <person name="Lipzen A."/>
            <person name="Lombard V."/>
            <person name="Magnuson J."/>
            <person name="Maillard F."/>
            <person name="Murat C."/>
            <person name="Nolan M."/>
            <person name="Ohm R.A."/>
            <person name="Pangilinan J."/>
            <person name="Pereira M.F."/>
            <person name="Perotto S."/>
            <person name="Peter M."/>
            <person name="Pfister S."/>
            <person name="Riley R."/>
            <person name="Sitrit Y."/>
            <person name="Stielow J.B."/>
            <person name="Szollosi G."/>
            <person name="Zifcakova L."/>
            <person name="Stursova M."/>
            <person name="Spatafora J.W."/>
            <person name="Tedersoo L."/>
            <person name="Vaario L.M."/>
            <person name="Yamada A."/>
            <person name="Yan M."/>
            <person name="Wang P."/>
            <person name="Xu J."/>
            <person name="Bruns T."/>
            <person name="Baldrian P."/>
            <person name="Vilgalys R."/>
            <person name="Dunand C."/>
            <person name="Henrissat B."/>
            <person name="Grigoriev I.V."/>
            <person name="Hibbett D."/>
            <person name="Nagy L.G."/>
            <person name="Martin F.M."/>
        </authorList>
    </citation>
    <scope>NUCLEOTIDE SEQUENCE</scope>
    <source>
        <strain evidence="3">Prilba</strain>
    </source>
</reference>
<dbReference type="Pfam" id="PF00036">
    <property type="entry name" value="EF-hand_1"/>
    <property type="match status" value="1"/>
</dbReference>